<evidence type="ECO:0000256" key="1">
    <source>
        <dbReference type="PROSITE-ProRule" id="PRU00339"/>
    </source>
</evidence>
<sequence length="457" mass="51333">MGNVGESQCRNLTSLRRNPLANVGCEQDSPMNRKTLSDRGHTDHQLAESAWQAWQRGDLAEAEHRYRTLLERDDRNGLAHNNLANLLRQGGRFSEAEAHYCRALERMPDSAEIRNNRAGTLERLHRYEQAEIDYRRALELKPEFAEARFNLGMLLLSDGRYSEGWGYYEARSEVFGEHGQLPLPQWDGQDLNGKTLLLLPEQGYGDTIQFIRYAPLLKERGAAKISVICKPVLAPLLRTVEGVDAVVTDPQALHAHDYWASLMSLPLRLLTTVESIPARIPYVGVFANRMEMWQARLPSDGLRVGLVWKGNPSHDNDAQRSLNHFSELAPLWSINGIRFISLQTGDAETQADECQALQPALCLGGEIRDFGDTAAIVAQLNLVICVDTALAHVAGALGVACWLMLPQTGTDWRWHRTGTGSPWYPGNMYLFRHHQTGWPALIDDVREALADIMRGVR</sequence>
<feature type="region of interest" description="Disordered" evidence="2">
    <location>
        <begin position="20"/>
        <end position="44"/>
    </location>
</feature>
<dbReference type="PANTHER" id="PTHR44809">
    <property type="match status" value="1"/>
</dbReference>
<feature type="repeat" description="TPR" evidence="1">
    <location>
        <begin position="77"/>
        <end position="110"/>
    </location>
</feature>
<name>A0ABW8MDR3_9BURK</name>
<accession>A0ABW8MDR3</accession>
<gene>
    <name evidence="3" type="ORF">ABH943_001831</name>
</gene>
<keyword evidence="1" id="KW-0802">TPR repeat</keyword>
<dbReference type="Gene3D" id="1.25.40.10">
    <property type="entry name" value="Tetratricopeptide repeat domain"/>
    <property type="match status" value="1"/>
</dbReference>
<dbReference type="PANTHER" id="PTHR44809:SF1">
    <property type="entry name" value="PROTEIN O-MANNOSYL-TRANSFERASE TMTC1"/>
    <property type="match status" value="1"/>
</dbReference>
<feature type="compositionally biased region" description="Basic and acidic residues" evidence="2">
    <location>
        <begin position="35"/>
        <end position="44"/>
    </location>
</feature>
<dbReference type="SMART" id="SM00028">
    <property type="entry name" value="TPR"/>
    <property type="match status" value="3"/>
</dbReference>
<dbReference type="Pfam" id="PF01075">
    <property type="entry name" value="Glyco_transf_9"/>
    <property type="match status" value="1"/>
</dbReference>
<keyword evidence="4" id="KW-1185">Reference proteome</keyword>
<protein>
    <submittedName>
        <fullName evidence="3">Tetratricopeptide (TPR) repeat protein</fullName>
    </submittedName>
</protein>
<dbReference type="InterPro" id="IPR011990">
    <property type="entry name" value="TPR-like_helical_dom_sf"/>
</dbReference>
<evidence type="ECO:0000313" key="4">
    <source>
        <dbReference type="Proteomes" id="UP001620514"/>
    </source>
</evidence>
<organism evidence="3 4">
    <name type="scientific">Caballeronia udeis</name>
    <dbReference type="NCBI Taxonomy" id="1232866"/>
    <lineage>
        <taxon>Bacteria</taxon>
        <taxon>Pseudomonadati</taxon>
        <taxon>Pseudomonadota</taxon>
        <taxon>Betaproteobacteria</taxon>
        <taxon>Burkholderiales</taxon>
        <taxon>Burkholderiaceae</taxon>
        <taxon>Caballeronia</taxon>
    </lineage>
</organism>
<comment type="caution">
    <text evidence="3">The sequence shown here is derived from an EMBL/GenBank/DDBJ whole genome shotgun (WGS) entry which is preliminary data.</text>
</comment>
<proteinExistence type="predicted"/>
<dbReference type="SUPFAM" id="SSF53756">
    <property type="entry name" value="UDP-Glycosyltransferase/glycogen phosphorylase"/>
    <property type="match status" value="1"/>
</dbReference>
<dbReference type="InterPro" id="IPR002201">
    <property type="entry name" value="Glyco_trans_9"/>
</dbReference>
<feature type="repeat" description="TPR" evidence="1">
    <location>
        <begin position="111"/>
        <end position="144"/>
    </location>
</feature>
<dbReference type="PROSITE" id="PS50005">
    <property type="entry name" value="TPR"/>
    <property type="match status" value="2"/>
</dbReference>
<dbReference type="SUPFAM" id="SSF48452">
    <property type="entry name" value="TPR-like"/>
    <property type="match status" value="1"/>
</dbReference>
<reference evidence="3 4" key="1">
    <citation type="submission" date="2024-11" db="EMBL/GenBank/DDBJ databases">
        <title>Using genomics to understand microbial adaptation to soil warming.</title>
        <authorList>
            <person name="Deangelis K.M. PhD."/>
        </authorList>
    </citation>
    <scope>NUCLEOTIDE SEQUENCE [LARGE SCALE GENOMIC DNA]</scope>
    <source>
        <strain evidence="3 4">GAS97</strain>
    </source>
</reference>
<dbReference type="Proteomes" id="UP001620514">
    <property type="component" value="Unassembled WGS sequence"/>
</dbReference>
<dbReference type="InterPro" id="IPR052943">
    <property type="entry name" value="TMTC_O-mannosyl-trnsfr"/>
</dbReference>
<evidence type="ECO:0000313" key="3">
    <source>
        <dbReference type="EMBL" id="MFK4441816.1"/>
    </source>
</evidence>
<dbReference type="Pfam" id="PF13432">
    <property type="entry name" value="TPR_16"/>
    <property type="match status" value="2"/>
</dbReference>
<dbReference type="EMBL" id="JBIYDN010000004">
    <property type="protein sequence ID" value="MFK4441816.1"/>
    <property type="molecule type" value="Genomic_DNA"/>
</dbReference>
<evidence type="ECO:0000256" key="2">
    <source>
        <dbReference type="SAM" id="MobiDB-lite"/>
    </source>
</evidence>
<dbReference type="Gene3D" id="3.40.50.2000">
    <property type="entry name" value="Glycogen Phosphorylase B"/>
    <property type="match status" value="1"/>
</dbReference>
<dbReference type="InterPro" id="IPR019734">
    <property type="entry name" value="TPR_rpt"/>
</dbReference>